<feature type="binding site" description="axial binding residue" evidence="7">
    <location>
        <position position="396"/>
    </location>
    <ligand>
        <name>heme</name>
        <dbReference type="ChEBI" id="CHEBI:30413"/>
    </ligand>
    <ligandPart>
        <name>Fe</name>
        <dbReference type="ChEBI" id="CHEBI:18248"/>
    </ligandPart>
</feature>
<evidence type="ECO:0000256" key="3">
    <source>
        <dbReference type="ARBA" id="ARBA00022723"/>
    </source>
</evidence>
<reference evidence="9 10" key="2">
    <citation type="journal article" date="2016" name="Genome Announc.">
        <title>Complete Genome Sequences of Two Interactive Moderate Thermophiles, Paenibacillus napthalenovorans 32O-Y and Paenibacillus sp. 32O-W.</title>
        <authorList>
            <person name="Butler R.R.III."/>
            <person name="Wang J."/>
            <person name="Stark B.C."/>
            <person name="Pombert J.F."/>
        </authorList>
    </citation>
    <scope>NUCLEOTIDE SEQUENCE [LARGE SCALE GENOMIC DNA]</scope>
    <source>
        <strain evidence="9 10">32O-Y</strain>
    </source>
</reference>
<dbReference type="PATRIC" id="fig|162209.4.peg.1425"/>
<evidence type="ECO:0000313" key="9">
    <source>
        <dbReference type="EMBL" id="ALS21722.1"/>
    </source>
</evidence>
<evidence type="ECO:0000256" key="7">
    <source>
        <dbReference type="PIRSR" id="PIRSR602401-1"/>
    </source>
</evidence>
<sequence length="451" mass="51675">MSTTMNPIPGPKGLPFSGNLFAFRKDPLGFLTKVQREYGDVVYIRFGPSRHVYLISDPEQIKDILLTKQHAFHKAKGLQTAKAVVGEGILTSEGEKHMRQRRLLQPSFRKDRIGQYAEAMVDYTEHMLQTWRPGETRIVTEDMMQLTLDIITHTMFGTGITSGINEIGRAIEVGMKYVSHKASSFLDIPESIPTKSNVEFKRSAQTLDRVILGIIEERRKKPDANREDLLSMLLEARDEETGTGMSDKQVRDEVMTIFLAGHETTANTLSWTWYLLSQNPEAEQKFHEELDRVLGGRRPTHDDIDQLKYTRQIVWESMRVYPAVWAVNRQVVKEVEIGGRLYKPGDTLMMSQFVMHRNPKYYEEADRFLPERFEGDLLKQIPQFGYFPFGGGPRVCIGNHFALMEATLLLATIGSRYKLRLAPDHHEVRPEPLVTLRPKNGLKMVVTARKE</sequence>
<keyword evidence="4 8" id="KW-0560">Oxidoreductase</keyword>
<dbReference type="GO" id="GO:0016705">
    <property type="term" value="F:oxidoreductase activity, acting on paired donors, with incorporation or reduction of molecular oxygen"/>
    <property type="evidence" value="ECO:0007669"/>
    <property type="project" value="InterPro"/>
</dbReference>
<comment type="cofactor">
    <cofactor evidence="7">
        <name>heme</name>
        <dbReference type="ChEBI" id="CHEBI:30413"/>
    </cofactor>
</comment>
<evidence type="ECO:0000256" key="4">
    <source>
        <dbReference type="ARBA" id="ARBA00023002"/>
    </source>
</evidence>
<dbReference type="Proteomes" id="UP000061660">
    <property type="component" value="Chromosome"/>
</dbReference>
<dbReference type="AlphaFoldDB" id="A0A0U2W8M1"/>
<accession>A0A0U2W8M1</accession>
<dbReference type="GO" id="GO:0005506">
    <property type="term" value="F:iron ion binding"/>
    <property type="evidence" value="ECO:0007669"/>
    <property type="project" value="InterPro"/>
</dbReference>
<keyword evidence="5 7" id="KW-0408">Iron</keyword>
<dbReference type="InterPro" id="IPR017972">
    <property type="entry name" value="Cyt_P450_CS"/>
</dbReference>
<evidence type="ECO:0000256" key="5">
    <source>
        <dbReference type="ARBA" id="ARBA00023004"/>
    </source>
</evidence>
<dbReference type="PROSITE" id="PS00086">
    <property type="entry name" value="CYTOCHROME_P450"/>
    <property type="match status" value="1"/>
</dbReference>
<dbReference type="InterPro" id="IPR036396">
    <property type="entry name" value="Cyt_P450_sf"/>
</dbReference>
<dbReference type="Gene3D" id="1.10.630.10">
    <property type="entry name" value="Cytochrome P450"/>
    <property type="match status" value="1"/>
</dbReference>
<dbReference type="PANTHER" id="PTHR24291:SF50">
    <property type="entry name" value="BIFUNCTIONAL ALBAFLAVENONE MONOOXYGENASE_TERPENE SYNTHASE"/>
    <property type="match status" value="1"/>
</dbReference>
<evidence type="ECO:0000256" key="2">
    <source>
        <dbReference type="ARBA" id="ARBA00022617"/>
    </source>
</evidence>
<dbReference type="CDD" id="cd20620">
    <property type="entry name" value="CYP132-like"/>
    <property type="match status" value="1"/>
</dbReference>
<name>A0A0U2W8M1_9BACL</name>
<gene>
    <name evidence="9" type="ORF">IJ22_13460</name>
</gene>
<keyword evidence="3 7" id="KW-0479">Metal-binding</keyword>
<dbReference type="InterPro" id="IPR050196">
    <property type="entry name" value="Cytochrome_P450_Monoox"/>
</dbReference>
<dbReference type="EMBL" id="CP013652">
    <property type="protein sequence ID" value="ALS21722.1"/>
    <property type="molecule type" value="Genomic_DNA"/>
</dbReference>
<dbReference type="PRINTS" id="PR00385">
    <property type="entry name" value="P450"/>
</dbReference>
<dbReference type="KEGG" id="pnp:IJ22_13460"/>
<dbReference type="GO" id="GO:0004497">
    <property type="term" value="F:monooxygenase activity"/>
    <property type="evidence" value="ECO:0007669"/>
    <property type="project" value="UniProtKB-KW"/>
</dbReference>
<comment type="similarity">
    <text evidence="1 8">Belongs to the cytochrome P450 family.</text>
</comment>
<organism evidence="9 10">
    <name type="scientific">Paenibacillus naphthalenovorans</name>
    <dbReference type="NCBI Taxonomy" id="162209"/>
    <lineage>
        <taxon>Bacteria</taxon>
        <taxon>Bacillati</taxon>
        <taxon>Bacillota</taxon>
        <taxon>Bacilli</taxon>
        <taxon>Bacillales</taxon>
        <taxon>Paenibacillaceae</taxon>
        <taxon>Paenibacillus</taxon>
    </lineage>
</organism>
<dbReference type="Pfam" id="PF00067">
    <property type="entry name" value="p450"/>
    <property type="match status" value="1"/>
</dbReference>
<dbReference type="GO" id="GO:0020037">
    <property type="term" value="F:heme binding"/>
    <property type="evidence" value="ECO:0007669"/>
    <property type="project" value="InterPro"/>
</dbReference>
<dbReference type="InterPro" id="IPR001128">
    <property type="entry name" value="Cyt_P450"/>
</dbReference>
<evidence type="ECO:0000256" key="6">
    <source>
        <dbReference type="ARBA" id="ARBA00023033"/>
    </source>
</evidence>
<keyword evidence="10" id="KW-1185">Reference proteome</keyword>
<dbReference type="SUPFAM" id="SSF48264">
    <property type="entry name" value="Cytochrome P450"/>
    <property type="match status" value="1"/>
</dbReference>
<reference evidence="10" key="1">
    <citation type="submission" date="2015-12" db="EMBL/GenBank/DDBJ databases">
        <title>Complete genome sequences of two moderately thermophilic Paenibacillus species.</title>
        <authorList>
            <person name="Butler R.III."/>
            <person name="Wang J."/>
            <person name="Stark B.C."/>
            <person name="Pombert J.-F."/>
        </authorList>
    </citation>
    <scope>NUCLEOTIDE SEQUENCE [LARGE SCALE GENOMIC DNA]</scope>
    <source>
        <strain evidence="10">32O-Y</strain>
    </source>
</reference>
<dbReference type="PANTHER" id="PTHR24291">
    <property type="entry name" value="CYTOCHROME P450 FAMILY 4"/>
    <property type="match status" value="1"/>
</dbReference>
<dbReference type="STRING" id="162209.IJ22_13460"/>
<evidence type="ECO:0000256" key="8">
    <source>
        <dbReference type="RuleBase" id="RU000461"/>
    </source>
</evidence>
<protein>
    <submittedName>
        <fullName evidence="9">Cytochrome P450</fullName>
    </submittedName>
</protein>
<proteinExistence type="inferred from homology"/>
<dbReference type="OrthoDB" id="9789468at2"/>
<keyword evidence="6 8" id="KW-0503">Monooxygenase</keyword>
<dbReference type="PRINTS" id="PR00463">
    <property type="entry name" value="EP450I"/>
</dbReference>
<evidence type="ECO:0000313" key="10">
    <source>
        <dbReference type="Proteomes" id="UP000061660"/>
    </source>
</evidence>
<dbReference type="RefSeq" id="WP_139170816.1">
    <property type="nucleotide sequence ID" value="NZ_CP013652.1"/>
</dbReference>
<dbReference type="InterPro" id="IPR002401">
    <property type="entry name" value="Cyt_P450_E_grp-I"/>
</dbReference>
<keyword evidence="2 7" id="KW-0349">Heme</keyword>
<evidence type="ECO:0000256" key="1">
    <source>
        <dbReference type="ARBA" id="ARBA00010617"/>
    </source>
</evidence>